<dbReference type="Proteomes" id="UP001597362">
    <property type="component" value="Unassembled WGS sequence"/>
</dbReference>
<name>A0ABW4YHU5_9BACL</name>
<organism evidence="2 3">
    <name type="scientific">Paenibacillus yanchengensis</name>
    <dbReference type="NCBI Taxonomy" id="2035833"/>
    <lineage>
        <taxon>Bacteria</taxon>
        <taxon>Bacillati</taxon>
        <taxon>Bacillota</taxon>
        <taxon>Bacilli</taxon>
        <taxon>Bacillales</taxon>
        <taxon>Paenibacillaceae</taxon>
        <taxon>Paenibacillus</taxon>
    </lineage>
</organism>
<proteinExistence type="predicted"/>
<dbReference type="Pfam" id="PF13302">
    <property type="entry name" value="Acetyltransf_3"/>
    <property type="match status" value="1"/>
</dbReference>
<accession>A0ABW4YHU5</accession>
<keyword evidence="3" id="KW-1185">Reference proteome</keyword>
<dbReference type="InterPro" id="IPR051908">
    <property type="entry name" value="Ribosomal_N-acetyltransferase"/>
</dbReference>
<protein>
    <submittedName>
        <fullName evidence="2">GNAT family N-acetyltransferase</fullName>
        <ecNumber evidence="2">2.3.-.-</ecNumber>
    </submittedName>
</protein>
<reference evidence="3" key="1">
    <citation type="journal article" date="2019" name="Int. J. Syst. Evol. Microbiol.">
        <title>The Global Catalogue of Microorganisms (GCM) 10K type strain sequencing project: providing services to taxonomists for standard genome sequencing and annotation.</title>
        <authorList>
            <consortium name="The Broad Institute Genomics Platform"/>
            <consortium name="The Broad Institute Genome Sequencing Center for Infectious Disease"/>
            <person name="Wu L."/>
            <person name="Ma J."/>
        </authorList>
    </citation>
    <scope>NUCLEOTIDE SEQUENCE [LARGE SCALE GENOMIC DNA]</scope>
    <source>
        <strain evidence="3">GH52</strain>
    </source>
</reference>
<comment type="caution">
    <text evidence="2">The sequence shown here is derived from an EMBL/GenBank/DDBJ whole genome shotgun (WGS) entry which is preliminary data.</text>
</comment>
<dbReference type="EMBL" id="JBHUHO010000013">
    <property type="protein sequence ID" value="MFD2115170.1"/>
    <property type="molecule type" value="Genomic_DNA"/>
</dbReference>
<dbReference type="EC" id="2.3.-.-" evidence="2"/>
<dbReference type="InterPro" id="IPR016181">
    <property type="entry name" value="Acyl_CoA_acyltransferase"/>
</dbReference>
<evidence type="ECO:0000313" key="2">
    <source>
        <dbReference type="EMBL" id="MFD2115170.1"/>
    </source>
</evidence>
<dbReference type="SUPFAM" id="SSF55729">
    <property type="entry name" value="Acyl-CoA N-acyltransferases (Nat)"/>
    <property type="match status" value="1"/>
</dbReference>
<feature type="domain" description="N-acetyltransferase" evidence="1">
    <location>
        <begin position="41"/>
        <end position="185"/>
    </location>
</feature>
<dbReference type="InterPro" id="IPR000182">
    <property type="entry name" value="GNAT_dom"/>
</dbReference>
<gene>
    <name evidence="2" type="ORF">ACFSJH_05400</name>
</gene>
<dbReference type="PROSITE" id="PS51186">
    <property type="entry name" value="GNAT"/>
    <property type="match status" value="1"/>
</dbReference>
<sequence>MAATYTDPILLDIPESFESERLIIRAPLWGDGRLVNEAVTESIAELQPWMPWAQTIPTLEQSEVNIRHARLQFLERKDLRLQLLHKESGQFLGGSGLHRMDWHARTFEIGYWVRTSFAKQGYITEAVQAITTYAIGQLQANRVEIRCDSRNTRSALVAERAGFSLEGILRNDTYHVDGSLRNTMVFSKVRGVEYE</sequence>
<keyword evidence="2" id="KW-0808">Transferase</keyword>
<dbReference type="Gene3D" id="3.40.630.30">
    <property type="match status" value="1"/>
</dbReference>
<keyword evidence="2" id="KW-0012">Acyltransferase</keyword>
<dbReference type="PANTHER" id="PTHR43441:SF3">
    <property type="entry name" value="ACETYLTRANSFERASE"/>
    <property type="match status" value="1"/>
</dbReference>
<evidence type="ECO:0000259" key="1">
    <source>
        <dbReference type="PROSITE" id="PS51186"/>
    </source>
</evidence>
<evidence type="ECO:0000313" key="3">
    <source>
        <dbReference type="Proteomes" id="UP001597362"/>
    </source>
</evidence>
<dbReference type="GO" id="GO:0016746">
    <property type="term" value="F:acyltransferase activity"/>
    <property type="evidence" value="ECO:0007669"/>
    <property type="project" value="UniProtKB-KW"/>
</dbReference>
<dbReference type="PANTHER" id="PTHR43441">
    <property type="entry name" value="RIBOSOMAL-PROTEIN-SERINE ACETYLTRANSFERASE"/>
    <property type="match status" value="1"/>
</dbReference>
<dbReference type="RefSeq" id="WP_377770194.1">
    <property type="nucleotide sequence ID" value="NZ_JBHUHO010000013.1"/>
</dbReference>